<dbReference type="Proteomes" id="UP000837857">
    <property type="component" value="Chromosome 10"/>
</dbReference>
<protein>
    <recommendedName>
        <fullName evidence="1">Tudor domain-containing protein</fullName>
    </recommendedName>
</protein>
<evidence type="ECO:0000259" key="1">
    <source>
        <dbReference type="PROSITE" id="PS50304"/>
    </source>
</evidence>
<dbReference type="SUPFAM" id="SSF63748">
    <property type="entry name" value="Tudor/PWWP/MBT"/>
    <property type="match status" value="2"/>
</dbReference>
<proteinExistence type="predicted"/>
<dbReference type="Gene3D" id="2.30.30.140">
    <property type="match status" value="2"/>
</dbReference>
<dbReference type="InterPro" id="IPR002999">
    <property type="entry name" value="Tudor"/>
</dbReference>
<reference evidence="2" key="1">
    <citation type="submission" date="2022-03" db="EMBL/GenBank/DDBJ databases">
        <authorList>
            <person name="Martin H S."/>
        </authorList>
    </citation>
    <scope>NUCLEOTIDE SEQUENCE</scope>
</reference>
<feature type="non-terminal residue" evidence="2">
    <location>
        <position position="525"/>
    </location>
</feature>
<name>A0ABN8HQ96_9NEOP</name>
<gene>
    <name evidence="2" type="ORF">IPOD504_LOCUS1329</name>
</gene>
<dbReference type="Pfam" id="PF00567">
    <property type="entry name" value="TUDOR"/>
    <property type="match status" value="2"/>
</dbReference>
<keyword evidence="3" id="KW-1185">Reference proteome</keyword>
<accession>A0ABN8HQ96</accession>
<dbReference type="InterPro" id="IPR050621">
    <property type="entry name" value="Tudor_domain_containing"/>
</dbReference>
<dbReference type="PROSITE" id="PS50304">
    <property type="entry name" value="TUDOR"/>
    <property type="match status" value="1"/>
</dbReference>
<dbReference type="EMBL" id="OW152822">
    <property type="protein sequence ID" value="CAH2037814.1"/>
    <property type="molecule type" value="Genomic_DNA"/>
</dbReference>
<dbReference type="InterPro" id="IPR035437">
    <property type="entry name" value="SNase_OB-fold_sf"/>
</dbReference>
<evidence type="ECO:0000313" key="3">
    <source>
        <dbReference type="Proteomes" id="UP000837857"/>
    </source>
</evidence>
<sequence length="525" mass="58586">MTAKGFVEQLNCEPGDLKERFLNCMKQLDEFTYLITDFNLAVNKLEAIKSNMELAPVHDSSIRALPAPPPSAPFNLMDVLTEHTPSTSKTCPNQCPSEKPTRNKVPKEDQLLIAFSSSSCSAESVPQTKSNTTEKEVQCNIVDNTKKISNNDTLKKTVFENYNLPAQRILQTDQEYSATILNVDGISFWVCTEDPAEVHDLIAEMTVFYQNNYIELSPEDATLLTYCACYEDHSDSYYRALFISLTEEDNRVAEVFLMDSGEVHIVPIVNLQPLAKRFCAVPPYARCCHLAGVDLLSNNNDLHVKLEEFLKRYIGTVCTVVVDDNTSESLGVYVRLPSKAVLNTLLVEQGLAQAIERVNLTDDKIVKGPPEMFESEIDITDCPEHEDPVVAVTLKCPLNSKCLNIPEQVPSFGVVLPPTNLDSLVRDMNSPAARMAYKPLKMSPAPGELVAALYPMDDQWYRARVLSSTRADQNVEARHVIFLSLRHAGKQAASTSHGKSMQLFVNTPVIRVSEPLTGYQRMRSQ</sequence>
<feature type="domain" description="Tudor" evidence="1">
    <location>
        <begin position="220"/>
        <end position="281"/>
    </location>
</feature>
<dbReference type="Gene3D" id="2.40.50.90">
    <property type="match status" value="1"/>
</dbReference>
<dbReference type="PANTHER" id="PTHR22948">
    <property type="entry name" value="TUDOR DOMAIN CONTAINING PROTEIN"/>
    <property type="match status" value="1"/>
</dbReference>
<organism evidence="2 3">
    <name type="scientific">Iphiclides podalirius</name>
    <name type="common">scarce swallowtail</name>
    <dbReference type="NCBI Taxonomy" id="110791"/>
    <lineage>
        <taxon>Eukaryota</taxon>
        <taxon>Metazoa</taxon>
        <taxon>Ecdysozoa</taxon>
        <taxon>Arthropoda</taxon>
        <taxon>Hexapoda</taxon>
        <taxon>Insecta</taxon>
        <taxon>Pterygota</taxon>
        <taxon>Neoptera</taxon>
        <taxon>Endopterygota</taxon>
        <taxon>Lepidoptera</taxon>
        <taxon>Glossata</taxon>
        <taxon>Ditrysia</taxon>
        <taxon>Papilionoidea</taxon>
        <taxon>Papilionidae</taxon>
        <taxon>Papilioninae</taxon>
        <taxon>Iphiclides</taxon>
    </lineage>
</organism>
<evidence type="ECO:0000313" key="2">
    <source>
        <dbReference type="EMBL" id="CAH2037814.1"/>
    </source>
</evidence>
<dbReference type="PANTHER" id="PTHR22948:SF76">
    <property type="entry name" value="FI20010P1-RELATED"/>
    <property type="match status" value="1"/>
</dbReference>